<evidence type="ECO:0008006" key="3">
    <source>
        <dbReference type="Google" id="ProtNLM"/>
    </source>
</evidence>
<protein>
    <recommendedName>
        <fullName evidence="3">F-box protein</fullName>
    </recommendedName>
</protein>
<evidence type="ECO:0000313" key="2">
    <source>
        <dbReference type="Proteomes" id="UP001632038"/>
    </source>
</evidence>
<dbReference type="EMBL" id="JAVIJP010000036">
    <property type="protein sequence ID" value="KAL3628753.1"/>
    <property type="molecule type" value="Genomic_DNA"/>
</dbReference>
<organism evidence="1 2">
    <name type="scientific">Castilleja foliolosa</name>
    <dbReference type="NCBI Taxonomy" id="1961234"/>
    <lineage>
        <taxon>Eukaryota</taxon>
        <taxon>Viridiplantae</taxon>
        <taxon>Streptophyta</taxon>
        <taxon>Embryophyta</taxon>
        <taxon>Tracheophyta</taxon>
        <taxon>Spermatophyta</taxon>
        <taxon>Magnoliopsida</taxon>
        <taxon>eudicotyledons</taxon>
        <taxon>Gunneridae</taxon>
        <taxon>Pentapetalae</taxon>
        <taxon>asterids</taxon>
        <taxon>lamiids</taxon>
        <taxon>Lamiales</taxon>
        <taxon>Orobanchaceae</taxon>
        <taxon>Pedicularideae</taxon>
        <taxon>Castillejinae</taxon>
        <taxon>Castilleja</taxon>
    </lineage>
</organism>
<dbReference type="AlphaFoldDB" id="A0ABD3CFU9"/>
<comment type="caution">
    <text evidence="1">The sequence shown here is derived from an EMBL/GenBank/DDBJ whole genome shotgun (WGS) entry which is preliminary data.</text>
</comment>
<name>A0ABD3CFU9_9LAMI</name>
<dbReference type="Proteomes" id="UP001632038">
    <property type="component" value="Unassembled WGS sequence"/>
</dbReference>
<accession>A0ABD3CFU9</accession>
<keyword evidence="2" id="KW-1185">Reference proteome</keyword>
<proteinExistence type="predicted"/>
<evidence type="ECO:0000313" key="1">
    <source>
        <dbReference type="EMBL" id="KAL3628753.1"/>
    </source>
</evidence>
<reference evidence="2" key="1">
    <citation type="journal article" date="2024" name="IScience">
        <title>Strigolactones Initiate the Formation of Haustorium-like Structures in Castilleja.</title>
        <authorList>
            <person name="Buerger M."/>
            <person name="Peterson D."/>
            <person name="Chory J."/>
        </authorList>
    </citation>
    <scope>NUCLEOTIDE SEQUENCE [LARGE SCALE GENOMIC DNA]</scope>
</reference>
<gene>
    <name evidence="1" type="ORF">CASFOL_027799</name>
</gene>
<sequence length="145" mass="16839">MVFKVVPLPIRNLDFGSDNEHVILMDWKGFLGSLVCTSDKRAKPLHVLVFDEGDWIWRKAYTFGPIEVDVGRVMACSENVKMLCYKDERLFVFDPETGWVKFYENEGPVFVIYSFLYTERLSCIIGMESEPENEESCCWESNSNN</sequence>